<feature type="signal peptide" evidence="2">
    <location>
        <begin position="1"/>
        <end position="21"/>
    </location>
</feature>
<organism evidence="4 5">
    <name type="scientific">Agrilactobacillus yilanensis</name>
    <dbReference type="NCBI Taxonomy" id="2485997"/>
    <lineage>
        <taxon>Bacteria</taxon>
        <taxon>Bacillati</taxon>
        <taxon>Bacillota</taxon>
        <taxon>Bacilli</taxon>
        <taxon>Lactobacillales</taxon>
        <taxon>Lactobacillaceae</taxon>
        <taxon>Agrilactobacillus</taxon>
    </lineage>
</organism>
<dbReference type="Gene3D" id="3.40.570.10">
    <property type="entry name" value="Extracellular Endonuclease, subunit A"/>
    <property type="match status" value="1"/>
</dbReference>
<evidence type="ECO:0000313" key="5">
    <source>
        <dbReference type="Proteomes" id="UP001597267"/>
    </source>
</evidence>
<sequence>MKLKKLVWVAGLMALLTGCSAGNTSSQSTSSTDTASTATQVATSSQDTSASQTSSQAISSSAATNTTNDVNQDMYQQLANTDFNSGDNVILEVNQNKSTLNPNTWQQEKIDYGNLDNLNRTTTDTAYLSRQNLGRSAGREGQRWQPTGWHNQPKYINGKRLYPQNRGHLLAYTITFNFDDEGRYQSGLSGSIDNPKNLATQTDFSNKNPMQDYEEQVRDGLQADKKIIYQVTTVFRGDELMCRGYWVQAMSTDGTVNFNAYVFNVEPNVVFNYSTGYSNVNNNFDVTYNGQIRS</sequence>
<dbReference type="GO" id="GO:0004519">
    <property type="term" value="F:endonuclease activity"/>
    <property type="evidence" value="ECO:0007669"/>
    <property type="project" value="UniProtKB-KW"/>
</dbReference>
<dbReference type="PROSITE" id="PS51257">
    <property type="entry name" value="PROKAR_LIPOPROTEIN"/>
    <property type="match status" value="1"/>
</dbReference>
<evidence type="ECO:0000259" key="3">
    <source>
        <dbReference type="Pfam" id="PF13930"/>
    </source>
</evidence>
<feature type="region of interest" description="Disordered" evidence="1">
    <location>
        <begin position="22"/>
        <end position="65"/>
    </location>
</feature>
<evidence type="ECO:0000256" key="1">
    <source>
        <dbReference type="SAM" id="MobiDB-lite"/>
    </source>
</evidence>
<keyword evidence="5" id="KW-1185">Reference proteome</keyword>
<keyword evidence="4" id="KW-0540">Nuclease</keyword>
<accession>A0ABW4J598</accession>
<dbReference type="InterPro" id="IPR044929">
    <property type="entry name" value="DNA/RNA_non-sp_Endonuclease_sf"/>
</dbReference>
<dbReference type="Proteomes" id="UP001597267">
    <property type="component" value="Unassembled WGS sequence"/>
</dbReference>
<keyword evidence="4" id="KW-0378">Hydrolase</keyword>
<evidence type="ECO:0000256" key="2">
    <source>
        <dbReference type="SAM" id="SignalP"/>
    </source>
</evidence>
<dbReference type="EMBL" id="JBHTOP010000002">
    <property type="protein sequence ID" value="MFD1670748.1"/>
    <property type="molecule type" value="Genomic_DNA"/>
</dbReference>
<comment type="caution">
    <text evidence="4">The sequence shown here is derived from an EMBL/GenBank/DDBJ whole genome shotgun (WGS) entry which is preliminary data.</text>
</comment>
<gene>
    <name evidence="4" type="ORF">ACFQ5M_01420</name>
</gene>
<dbReference type="Pfam" id="PF13930">
    <property type="entry name" value="Endonuclea_NS_2"/>
    <property type="match status" value="1"/>
</dbReference>
<dbReference type="RefSeq" id="WP_125712785.1">
    <property type="nucleotide sequence ID" value="NZ_JBHTOP010000002.1"/>
</dbReference>
<protein>
    <submittedName>
        <fullName evidence="4">DNA/RNA non-specific endonuclease</fullName>
    </submittedName>
</protein>
<proteinExistence type="predicted"/>
<evidence type="ECO:0000313" key="4">
    <source>
        <dbReference type="EMBL" id="MFD1670748.1"/>
    </source>
</evidence>
<feature type="chain" id="PRO_5046676036" evidence="2">
    <location>
        <begin position="22"/>
        <end position="294"/>
    </location>
</feature>
<name>A0ABW4J598_9LACO</name>
<keyword evidence="4" id="KW-0255">Endonuclease</keyword>
<dbReference type="InterPro" id="IPR044927">
    <property type="entry name" value="Endonuclea_NS_2"/>
</dbReference>
<feature type="domain" description="Type VII secretion system protein EssD-like" evidence="3">
    <location>
        <begin position="103"/>
        <end position="249"/>
    </location>
</feature>
<keyword evidence="2" id="KW-0732">Signal</keyword>
<reference evidence="5" key="1">
    <citation type="journal article" date="2019" name="Int. J. Syst. Evol. Microbiol.">
        <title>The Global Catalogue of Microorganisms (GCM) 10K type strain sequencing project: providing services to taxonomists for standard genome sequencing and annotation.</title>
        <authorList>
            <consortium name="The Broad Institute Genomics Platform"/>
            <consortium name="The Broad Institute Genome Sequencing Center for Infectious Disease"/>
            <person name="Wu L."/>
            <person name="Ma J."/>
        </authorList>
    </citation>
    <scope>NUCLEOTIDE SEQUENCE [LARGE SCALE GENOMIC DNA]</scope>
    <source>
        <strain evidence="5">CCM 8896</strain>
    </source>
</reference>